<dbReference type="AlphaFoldDB" id="A0A4V6WPM6"/>
<proteinExistence type="predicted"/>
<keyword evidence="1" id="KW-0732">Signal</keyword>
<gene>
    <name evidence="2" type="ORF">FBD94_09735</name>
</gene>
<evidence type="ECO:0000313" key="2">
    <source>
        <dbReference type="EMBL" id="TKC62486.1"/>
    </source>
</evidence>
<dbReference type="RefSeq" id="WP_136880067.1">
    <property type="nucleotide sequence ID" value="NZ_SWDX01000003.1"/>
</dbReference>
<evidence type="ECO:0000256" key="1">
    <source>
        <dbReference type="SAM" id="SignalP"/>
    </source>
</evidence>
<evidence type="ECO:0008006" key="4">
    <source>
        <dbReference type="Google" id="ProtNLM"/>
    </source>
</evidence>
<dbReference type="Proteomes" id="UP000309594">
    <property type="component" value="Unassembled WGS sequence"/>
</dbReference>
<reference evidence="2 3" key="1">
    <citation type="submission" date="2019-04" db="EMBL/GenBank/DDBJ databases">
        <title>Pedobacter sp. RP-1-16 sp. nov., isolated from Arctic soil.</title>
        <authorList>
            <person name="Dahal R.H."/>
            <person name="Kim D.-U."/>
        </authorList>
    </citation>
    <scope>NUCLEOTIDE SEQUENCE [LARGE SCALE GENOMIC DNA]</scope>
    <source>
        <strain evidence="2 3">RP-1-16</strain>
    </source>
</reference>
<dbReference type="EMBL" id="SWDX01000003">
    <property type="protein sequence ID" value="TKC62486.1"/>
    <property type="molecule type" value="Genomic_DNA"/>
</dbReference>
<comment type="caution">
    <text evidence="2">The sequence shown here is derived from an EMBL/GenBank/DDBJ whole genome shotgun (WGS) entry which is preliminary data.</text>
</comment>
<sequence length="322" mass="34907">MKRSFLSSVVILLALILFNGCKSEELAKTQTFELKGTTNSNNGAKSSSQRKSSLKTLNTASTVQCGGDIYFSGSFYTNQEGAMYGDIFNGLFTQAIYSQLNAMDPNGMYNVSQNGVSWGNIQYDITGQAVTIINVAIGTAIDQMQQLHGVYVYMVGLPIVTPTGGCSNVPDPEPDPCVQAQTDFTAFVSSTNDSAPSSEFLRATDASVGTIKKKNLYWNFHKQNQGLWVFESQDLAVYENNSGVLSFTGLTHVNEFFRGLAVGGSVSVVVKEANANVYTSNAGMQLLYFFKLEPLNCPLLPLLTTLDMNASHIFTTNELSGN</sequence>
<name>A0A4V6WPM6_9SPHI</name>
<organism evidence="2 3">
    <name type="scientific">Pedobacter hiemivivus</name>
    <dbReference type="NCBI Taxonomy" id="2530454"/>
    <lineage>
        <taxon>Bacteria</taxon>
        <taxon>Pseudomonadati</taxon>
        <taxon>Bacteroidota</taxon>
        <taxon>Sphingobacteriia</taxon>
        <taxon>Sphingobacteriales</taxon>
        <taxon>Sphingobacteriaceae</taxon>
        <taxon>Pedobacter</taxon>
    </lineage>
</organism>
<accession>A0A4V6WPM6</accession>
<protein>
    <recommendedName>
        <fullName evidence="4">Lipoprotein</fullName>
    </recommendedName>
</protein>
<feature type="signal peptide" evidence="1">
    <location>
        <begin position="1"/>
        <end position="27"/>
    </location>
</feature>
<feature type="chain" id="PRO_5020748441" description="Lipoprotein" evidence="1">
    <location>
        <begin position="28"/>
        <end position="322"/>
    </location>
</feature>
<evidence type="ECO:0000313" key="3">
    <source>
        <dbReference type="Proteomes" id="UP000309594"/>
    </source>
</evidence>